<evidence type="ECO:0000256" key="1">
    <source>
        <dbReference type="ARBA" id="ARBA00004651"/>
    </source>
</evidence>
<keyword evidence="6 7" id="KW-0472">Membrane</keyword>
<evidence type="ECO:0000313" key="10">
    <source>
        <dbReference type="Proteomes" id="UP000769780"/>
    </source>
</evidence>
<keyword evidence="4 7" id="KW-0812">Transmembrane</keyword>
<evidence type="ECO:0000256" key="5">
    <source>
        <dbReference type="ARBA" id="ARBA00022989"/>
    </source>
</evidence>
<evidence type="ECO:0000256" key="3">
    <source>
        <dbReference type="ARBA" id="ARBA00022475"/>
    </source>
</evidence>
<name>A0ABS7K1Y0_9BACI</name>
<dbReference type="InterPro" id="IPR023090">
    <property type="entry name" value="UPF0702_alpha/beta_dom_sf"/>
</dbReference>
<comment type="caution">
    <text evidence="9">The sequence shown here is derived from an EMBL/GenBank/DDBJ whole genome shotgun (WGS) entry which is preliminary data.</text>
</comment>
<sequence>MEEYASIIFRTLALYAVILTIFRVMGKREIGELSLLDLVVFMMIAEMAAIAIEKNDDPLIKSLVPMLLLVGVQYFLAFISLKSKRFRLLVDGKPSIIINKGKIDENEMRKQRYNFDDLLLQLREGGVSDIEDVDYAILETSGKLSIFKRGEKANLALTLIIDGAVQNENLNVIGKSKSWLYDQLTKKGYPDIDQISFCNYNQNKNKFYVDIKDEK</sequence>
<organism evidence="9 10">
    <name type="scientific">Mesobacillus maritimus</name>
    <dbReference type="NCBI Taxonomy" id="1643336"/>
    <lineage>
        <taxon>Bacteria</taxon>
        <taxon>Bacillati</taxon>
        <taxon>Bacillota</taxon>
        <taxon>Bacilli</taxon>
        <taxon>Bacillales</taxon>
        <taxon>Bacillaceae</taxon>
        <taxon>Mesobacillus</taxon>
    </lineage>
</organism>
<feature type="transmembrane region" description="Helical" evidence="7">
    <location>
        <begin position="58"/>
        <end position="79"/>
    </location>
</feature>
<evidence type="ECO:0000256" key="7">
    <source>
        <dbReference type="SAM" id="Phobius"/>
    </source>
</evidence>
<keyword evidence="10" id="KW-1185">Reference proteome</keyword>
<dbReference type="PANTHER" id="PTHR34582:SF6">
    <property type="entry name" value="UPF0702 TRANSMEMBRANE PROTEIN YCAP"/>
    <property type="match status" value="1"/>
</dbReference>
<evidence type="ECO:0000313" key="9">
    <source>
        <dbReference type="EMBL" id="MBY0096251.1"/>
    </source>
</evidence>
<keyword evidence="3" id="KW-1003">Cell membrane</keyword>
<dbReference type="InterPro" id="IPR007353">
    <property type="entry name" value="DUF421"/>
</dbReference>
<protein>
    <submittedName>
        <fullName evidence="9">DUF421 domain-containing protein</fullName>
    </submittedName>
</protein>
<feature type="domain" description="YetF C-terminal" evidence="8">
    <location>
        <begin position="82"/>
        <end position="201"/>
    </location>
</feature>
<dbReference type="RefSeq" id="WP_221871991.1">
    <property type="nucleotide sequence ID" value="NZ_JACWFH010000008.1"/>
</dbReference>
<feature type="transmembrane region" description="Helical" evidence="7">
    <location>
        <begin position="6"/>
        <end position="26"/>
    </location>
</feature>
<comment type="similarity">
    <text evidence="2">Belongs to the UPF0702 family.</text>
</comment>
<dbReference type="EMBL" id="JACWFH010000008">
    <property type="protein sequence ID" value="MBY0096251.1"/>
    <property type="molecule type" value="Genomic_DNA"/>
</dbReference>
<evidence type="ECO:0000256" key="2">
    <source>
        <dbReference type="ARBA" id="ARBA00006448"/>
    </source>
</evidence>
<evidence type="ECO:0000259" key="8">
    <source>
        <dbReference type="Pfam" id="PF04239"/>
    </source>
</evidence>
<dbReference type="Gene3D" id="3.30.240.20">
    <property type="entry name" value="bsu07140 like domains"/>
    <property type="match status" value="2"/>
</dbReference>
<proteinExistence type="inferred from homology"/>
<reference evidence="9 10" key="1">
    <citation type="submission" date="2020-07" db="EMBL/GenBank/DDBJ databases">
        <title>Fungal Genomes of the International Space Station.</title>
        <authorList>
            <person name="Seuylemezian A."/>
            <person name="Singh N.K."/>
            <person name="Wood J."/>
            <person name="Venkateswaran K."/>
        </authorList>
    </citation>
    <scope>NUCLEOTIDE SEQUENCE [LARGE SCALE GENOMIC DNA]</scope>
    <source>
        <strain evidence="9 10">PL-B2</strain>
    </source>
</reference>
<accession>A0ABS7K1Y0</accession>
<keyword evidence="5 7" id="KW-1133">Transmembrane helix</keyword>
<evidence type="ECO:0000256" key="4">
    <source>
        <dbReference type="ARBA" id="ARBA00022692"/>
    </source>
</evidence>
<gene>
    <name evidence="9" type="ORF">H0185_05460</name>
</gene>
<evidence type="ECO:0000256" key="6">
    <source>
        <dbReference type="ARBA" id="ARBA00023136"/>
    </source>
</evidence>
<dbReference type="PANTHER" id="PTHR34582">
    <property type="entry name" value="UPF0702 TRANSMEMBRANE PROTEIN YCAP"/>
    <property type="match status" value="1"/>
</dbReference>
<dbReference type="Pfam" id="PF04239">
    <property type="entry name" value="DUF421"/>
    <property type="match status" value="1"/>
</dbReference>
<feature type="transmembrane region" description="Helical" evidence="7">
    <location>
        <begin position="33"/>
        <end position="52"/>
    </location>
</feature>
<dbReference type="Proteomes" id="UP000769780">
    <property type="component" value="Unassembled WGS sequence"/>
</dbReference>
<comment type="subcellular location">
    <subcellularLocation>
        <location evidence="1">Cell membrane</location>
        <topology evidence="1">Multi-pass membrane protein</topology>
    </subcellularLocation>
</comment>